<protein>
    <submittedName>
        <fullName evidence="6">Endochitinase</fullName>
    </submittedName>
</protein>
<keyword evidence="1 4" id="KW-0147">Chitin-binding</keyword>
<dbReference type="GO" id="GO:0006032">
    <property type="term" value="P:chitin catabolic process"/>
    <property type="evidence" value="ECO:0007669"/>
    <property type="project" value="InterPro"/>
</dbReference>
<keyword evidence="3 4" id="KW-1015">Disulfide bond</keyword>
<dbReference type="CDD" id="cd00325">
    <property type="entry name" value="chitinase_GH19"/>
    <property type="match status" value="1"/>
</dbReference>
<keyword evidence="2" id="KW-0611">Plant defense</keyword>
<evidence type="ECO:0000256" key="1">
    <source>
        <dbReference type="ARBA" id="ARBA00022669"/>
    </source>
</evidence>
<dbReference type="Gene3D" id="1.10.530.10">
    <property type="match status" value="2"/>
</dbReference>
<reference evidence="6" key="1">
    <citation type="submission" date="2017-12" db="EMBL/GenBank/DDBJ databases">
        <authorList>
            <person name="Barbosa P."/>
            <person name="Usie A."/>
            <person name="Ramos A.M."/>
        </authorList>
    </citation>
    <scope>NUCLEOTIDE SEQUENCE</scope>
    <source>
        <strain evidence="6">HL8</strain>
        <tissue evidence="6">Leaves</tissue>
    </source>
</reference>
<dbReference type="InterPro" id="IPR023346">
    <property type="entry name" value="Lysozyme-like_dom_sf"/>
</dbReference>
<reference evidence="6" key="3">
    <citation type="submission" date="2023-07" db="EMBL/GenBank/DDBJ databases">
        <title>An improved reference 1 genome and first organelle genomes of Quercus suber.</title>
        <authorList>
            <consortium name="Genosuber Consortium"/>
            <person name="Usie A."/>
            <person name="Serra O."/>
            <person name="Barros P."/>
        </authorList>
    </citation>
    <scope>NUCLEOTIDE SEQUENCE</scope>
    <source>
        <strain evidence="6">HL8</strain>
        <tissue evidence="6">Leaves</tissue>
    </source>
</reference>
<dbReference type="EMBL" id="PKMF04000030">
    <property type="protein sequence ID" value="KAK7857143.1"/>
    <property type="molecule type" value="Genomic_DNA"/>
</dbReference>
<evidence type="ECO:0000313" key="6">
    <source>
        <dbReference type="EMBL" id="KAK7857143.1"/>
    </source>
</evidence>
<dbReference type="PANTHER" id="PTHR22595:SF79">
    <property type="entry name" value="CHITINASE 12"/>
    <property type="match status" value="1"/>
</dbReference>
<dbReference type="PANTHER" id="PTHR22595">
    <property type="entry name" value="CHITINASE-RELATED"/>
    <property type="match status" value="1"/>
</dbReference>
<dbReference type="GO" id="GO:0004568">
    <property type="term" value="F:chitinase activity"/>
    <property type="evidence" value="ECO:0007669"/>
    <property type="project" value="InterPro"/>
</dbReference>
<dbReference type="SMART" id="SM00270">
    <property type="entry name" value="ChtBD1"/>
    <property type="match status" value="1"/>
</dbReference>
<dbReference type="CDD" id="cd00035">
    <property type="entry name" value="ChtBD1"/>
    <property type="match status" value="1"/>
</dbReference>
<feature type="non-terminal residue" evidence="6">
    <location>
        <position position="1"/>
    </location>
</feature>
<dbReference type="Gene3D" id="3.30.60.10">
    <property type="entry name" value="Endochitinase-like"/>
    <property type="match status" value="1"/>
</dbReference>
<dbReference type="Pfam" id="PF00182">
    <property type="entry name" value="Glyco_hydro_19"/>
    <property type="match status" value="1"/>
</dbReference>
<evidence type="ECO:0000256" key="3">
    <source>
        <dbReference type="ARBA" id="ARBA00023157"/>
    </source>
</evidence>
<evidence type="ECO:0000256" key="4">
    <source>
        <dbReference type="PROSITE-ProRule" id="PRU00261"/>
    </source>
</evidence>
<dbReference type="PROSITE" id="PS50941">
    <property type="entry name" value="CHIT_BIND_I_2"/>
    <property type="match status" value="1"/>
</dbReference>
<dbReference type="AlphaFoldDB" id="A0AAW0M2N6"/>
<accession>A0AAW0M2N6</accession>
<dbReference type="InterPro" id="IPR036861">
    <property type="entry name" value="Endochitinase-like_sf"/>
</dbReference>
<comment type="caution">
    <text evidence="6">The sequence shown here is derived from an EMBL/GenBank/DDBJ whole genome shotgun (WGS) entry which is preliminary data.</text>
</comment>
<reference evidence="6" key="2">
    <citation type="journal article" date="2018" name="Sci. Data">
        <title>The draft genome sequence of cork oak.</title>
        <authorList>
            <person name="Ramos A.M."/>
            <person name="Usie A."/>
            <person name="Barbosa P."/>
            <person name="Barros P.M."/>
            <person name="Capote T."/>
            <person name="Chaves I."/>
            <person name="Simoes F."/>
            <person name="Abreu I."/>
            <person name="Carrasquinho I."/>
            <person name="Faro C."/>
            <person name="Guimaraes J.B."/>
            <person name="Mendonca D."/>
            <person name="Nobrega F."/>
            <person name="Rodrigues L."/>
            <person name="Saibo N.J.M."/>
            <person name="Varela M.C."/>
            <person name="Egas C."/>
            <person name="Matos J."/>
            <person name="Miguel C.M."/>
            <person name="Oliveira M.M."/>
            <person name="Ricardo C.P."/>
            <person name="Goncalves S."/>
        </authorList>
    </citation>
    <scope>NUCLEOTIDE SEQUENCE [LARGE SCALE GENOMIC DNA]</scope>
    <source>
        <strain evidence="6">HL8</strain>
    </source>
</reference>
<dbReference type="SUPFAM" id="SSF57016">
    <property type="entry name" value="Plant lectins/antimicrobial peptides"/>
    <property type="match status" value="1"/>
</dbReference>
<dbReference type="InterPro" id="IPR000726">
    <property type="entry name" value="Glyco_hydro_19_cat"/>
</dbReference>
<dbReference type="SUPFAM" id="SSF53955">
    <property type="entry name" value="Lysozyme-like"/>
    <property type="match status" value="2"/>
</dbReference>
<gene>
    <name evidence="6" type="primary">CHIT_2</name>
    <name evidence="6" type="ORF">CFP56_019842</name>
</gene>
<dbReference type="GO" id="GO:0050832">
    <property type="term" value="P:defense response to fungus"/>
    <property type="evidence" value="ECO:0007669"/>
    <property type="project" value="TreeGrafter"/>
</dbReference>
<organism evidence="6">
    <name type="scientific">Quercus suber</name>
    <name type="common">Cork oak</name>
    <dbReference type="NCBI Taxonomy" id="58331"/>
    <lineage>
        <taxon>Eukaryota</taxon>
        <taxon>Viridiplantae</taxon>
        <taxon>Streptophyta</taxon>
        <taxon>Embryophyta</taxon>
        <taxon>Tracheophyta</taxon>
        <taxon>Spermatophyta</taxon>
        <taxon>Magnoliopsida</taxon>
        <taxon>eudicotyledons</taxon>
        <taxon>Gunneridae</taxon>
        <taxon>Pentapetalae</taxon>
        <taxon>rosids</taxon>
        <taxon>fabids</taxon>
        <taxon>Fagales</taxon>
        <taxon>Fagaceae</taxon>
        <taxon>Quercus</taxon>
    </lineage>
</organism>
<sequence>AVRVLAQSPVCGREADEAVCPNDECCGSQGLCGSTEDFCSTQNGCQSNCHLLPSNISDLINQTTFENMFSHRNDSSCEGSFYTYDTFMAATSVFGGFGRIGNSITQKREIAAFLAQTAYATADDVEANRVAGFGLTTNIIDGEVECGHGEIDSRDRTRFNFYLTFCDLLGVPIDAETRATDTLDCSNQ</sequence>
<dbReference type="InterPro" id="IPR001002">
    <property type="entry name" value="Chitin-bd_1"/>
</dbReference>
<proteinExistence type="predicted"/>
<feature type="disulfide bond" evidence="4">
    <location>
        <begin position="45"/>
        <end position="49"/>
    </location>
</feature>
<dbReference type="Pfam" id="PF00187">
    <property type="entry name" value="Chitin_bind_1"/>
    <property type="match status" value="1"/>
</dbReference>
<feature type="disulfide bond" evidence="4">
    <location>
        <begin position="11"/>
        <end position="26"/>
    </location>
</feature>
<name>A0AAW0M2N6_QUESU</name>
<evidence type="ECO:0000256" key="2">
    <source>
        <dbReference type="ARBA" id="ARBA00022821"/>
    </source>
</evidence>
<evidence type="ECO:0000259" key="5">
    <source>
        <dbReference type="PROSITE" id="PS50941"/>
    </source>
</evidence>
<feature type="domain" description="Chitin-binding type-1" evidence="5">
    <location>
        <begin position="8"/>
        <end position="51"/>
    </location>
</feature>
<dbReference type="GO" id="GO:0008061">
    <property type="term" value="F:chitin binding"/>
    <property type="evidence" value="ECO:0007669"/>
    <property type="project" value="UniProtKB-UniRule"/>
</dbReference>
<feature type="disulfide bond" evidence="4">
    <location>
        <begin position="25"/>
        <end position="39"/>
    </location>
</feature>
<feature type="disulfide bond" evidence="4">
    <location>
        <begin position="20"/>
        <end position="32"/>
    </location>
</feature>
<dbReference type="GO" id="GO:0016998">
    <property type="term" value="P:cell wall macromolecule catabolic process"/>
    <property type="evidence" value="ECO:0007669"/>
    <property type="project" value="InterPro"/>
</dbReference>